<evidence type="ECO:0000256" key="8">
    <source>
        <dbReference type="ARBA" id="ARBA00023316"/>
    </source>
</evidence>
<keyword evidence="4 10" id="KW-0732">Signal</keyword>
<evidence type="ECO:0000256" key="10">
    <source>
        <dbReference type="SAM" id="SignalP"/>
    </source>
</evidence>
<sequence>MRCGLAVFASLGARLALGLDVPRSSVDTRIAVADPNIPSAGAWVERAGREGRRLCVVEPDADGGDDAPALLAALNDRCRTRSIVVLPGPVYHIRSPMVTAELDDVVIDQRGKLLWSNDTSYWLSASMPVGFQNQSTVWHFGGDGVVWEGHGVGTLDGNGQVWYDLNRGGSNMPRRPMNINFRGLSNSVVRGLRFVQSQMWTMNIMRSKNLVLEDIYVNSTSSTENSSLNTDGADTMYSDNITFRRWVVANGDDAIAVKANSSNIRVYDSEFFGGTGIAVGSVGQFAGRFEYIENVLARNVTLHDTLRACYFKTWTGVRIGHPPNGGGGGTGYARNVVLEDVTLDGARGAPLFITQCESYSGHAGESCDTSTFAISDVVWRGVRGTVADGVASAGFFRCSAAAGGCGNLTVEDFAVKPVGRDGDGDGALDAWLCENVHGGQGFACREIEDADTNTDTDTGAEEEL</sequence>
<evidence type="ECO:0000313" key="11">
    <source>
        <dbReference type="EMBL" id="TQN65368.1"/>
    </source>
</evidence>
<evidence type="ECO:0000256" key="4">
    <source>
        <dbReference type="ARBA" id="ARBA00022729"/>
    </source>
</evidence>
<dbReference type="GO" id="GO:0005576">
    <property type="term" value="C:extracellular region"/>
    <property type="evidence" value="ECO:0007669"/>
    <property type="project" value="UniProtKB-SubCell"/>
</dbReference>
<dbReference type="GO" id="GO:0005975">
    <property type="term" value="P:carbohydrate metabolic process"/>
    <property type="evidence" value="ECO:0007669"/>
    <property type="project" value="InterPro"/>
</dbReference>
<dbReference type="GO" id="GO:0071555">
    <property type="term" value="P:cell wall organization"/>
    <property type="evidence" value="ECO:0007669"/>
    <property type="project" value="UniProtKB-KW"/>
</dbReference>
<evidence type="ECO:0000256" key="5">
    <source>
        <dbReference type="ARBA" id="ARBA00022801"/>
    </source>
</evidence>
<keyword evidence="3" id="KW-0964">Secreted</keyword>
<dbReference type="SUPFAM" id="SSF51126">
    <property type="entry name" value="Pectin lyase-like"/>
    <property type="match status" value="1"/>
</dbReference>
<dbReference type="InterPro" id="IPR012334">
    <property type="entry name" value="Pectin_lyas_fold"/>
</dbReference>
<proteinExistence type="inferred from homology"/>
<dbReference type="InterPro" id="IPR011050">
    <property type="entry name" value="Pectin_lyase_fold/virulence"/>
</dbReference>
<accession>A0A5Q4BEN2</accession>
<feature type="signal peptide" evidence="10">
    <location>
        <begin position="1"/>
        <end position="18"/>
    </location>
</feature>
<dbReference type="GO" id="GO:0004650">
    <property type="term" value="F:polygalacturonase activity"/>
    <property type="evidence" value="ECO:0007669"/>
    <property type="project" value="InterPro"/>
</dbReference>
<reference evidence="11 12" key="1">
    <citation type="journal article" date="2019" name="Sci. Rep.">
        <title>Colletotrichum shisoi sp. nov., an anthracnose pathogen of Perilla frutescens in Japan: molecular phylogenetic, morphological and genomic evidence.</title>
        <authorList>
            <person name="Gan P."/>
            <person name="Tsushima A."/>
            <person name="Hiroyama R."/>
            <person name="Narusaka M."/>
            <person name="Takano Y."/>
            <person name="Narusaka Y."/>
            <person name="Kawaradani M."/>
            <person name="Damm U."/>
            <person name="Shirasu K."/>
        </authorList>
    </citation>
    <scope>NUCLEOTIDE SEQUENCE [LARGE SCALE GENOMIC DNA]</scope>
    <source>
        <strain evidence="11 12">PG-2018a</strain>
    </source>
</reference>
<evidence type="ECO:0000256" key="7">
    <source>
        <dbReference type="ARBA" id="ARBA00023295"/>
    </source>
</evidence>
<comment type="similarity">
    <text evidence="2 9">Belongs to the glycosyl hydrolase 28 family.</text>
</comment>
<keyword evidence="5 9" id="KW-0378">Hydrolase</keyword>
<dbReference type="Gene3D" id="2.160.20.10">
    <property type="entry name" value="Single-stranded right-handed beta-helix, Pectin lyase-like"/>
    <property type="match status" value="1"/>
</dbReference>
<feature type="chain" id="PRO_5024802100" evidence="10">
    <location>
        <begin position="19"/>
        <end position="464"/>
    </location>
</feature>
<dbReference type="AlphaFoldDB" id="A0A5Q4BEN2"/>
<dbReference type="PANTHER" id="PTHR31736">
    <property type="match status" value="1"/>
</dbReference>
<evidence type="ECO:0000313" key="12">
    <source>
        <dbReference type="Proteomes" id="UP000326340"/>
    </source>
</evidence>
<gene>
    <name evidence="11" type="primary">RgxB-1</name>
    <name evidence="11" type="ORF">CSHISOI_10099</name>
</gene>
<comment type="subcellular location">
    <subcellularLocation>
        <location evidence="1">Secreted</location>
    </subcellularLocation>
</comment>
<dbReference type="Pfam" id="PF00295">
    <property type="entry name" value="Glyco_hydro_28"/>
    <property type="match status" value="1"/>
</dbReference>
<organism evidence="11 12">
    <name type="scientific">Colletotrichum shisoi</name>
    <dbReference type="NCBI Taxonomy" id="2078593"/>
    <lineage>
        <taxon>Eukaryota</taxon>
        <taxon>Fungi</taxon>
        <taxon>Dikarya</taxon>
        <taxon>Ascomycota</taxon>
        <taxon>Pezizomycotina</taxon>
        <taxon>Sordariomycetes</taxon>
        <taxon>Hypocreomycetidae</taxon>
        <taxon>Glomerellales</taxon>
        <taxon>Glomerellaceae</taxon>
        <taxon>Colletotrichum</taxon>
        <taxon>Colletotrichum destructivum species complex</taxon>
    </lineage>
</organism>
<dbReference type="Proteomes" id="UP000326340">
    <property type="component" value="Unassembled WGS sequence"/>
</dbReference>
<keyword evidence="7 9" id="KW-0326">Glycosidase</keyword>
<comment type="caution">
    <text evidence="11">The sequence shown here is derived from an EMBL/GenBank/DDBJ whole genome shotgun (WGS) entry which is preliminary data.</text>
</comment>
<dbReference type="InterPro" id="IPR000743">
    <property type="entry name" value="Glyco_hydro_28"/>
</dbReference>
<keyword evidence="8" id="KW-0961">Cell wall biogenesis/degradation</keyword>
<dbReference type="OrthoDB" id="187139at2759"/>
<evidence type="ECO:0000256" key="3">
    <source>
        <dbReference type="ARBA" id="ARBA00022525"/>
    </source>
</evidence>
<protein>
    <submittedName>
        <fullName evidence="11">Alpha-L-rhamnosidase rgxB</fullName>
    </submittedName>
</protein>
<keyword evidence="12" id="KW-1185">Reference proteome</keyword>
<evidence type="ECO:0000256" key="6">
    <source>
        <dbReference type="ARBA" id="ARBA00023180"/>
    </source>
</evidence>
<keyword evidence="6" id="KW-0325">Glycoprotein</keyword>
<dbReference type="PANTHER" id="PTHR31736:SF8">
    <property type="entry name" value="PUTATIVE (AFU_ORTHOLOGUE AFUA_7G06410)-RELATED"/>
    <property type="match status" value="1"/>
</dbReference>
<evidence type="ECO:0000256" key="9">
    <source>
        <dbReference type="RuleBase" id="RU361169"/>
    </source>
</evidence>
<evidence type="ECO:0000256" key="1">
    <source>
        <dbReference type="ARBA" id="ARBA00004613"/>
    </source>
</evidence>
<evidence type="ECO:0000256" key="2">
    <source>
        <dbReference type="ARBA" id="ARBA00008834"/>
    </source>
</evidence>
<dbReference type="EMBL" id="PUHP01001669">
    <property type="protein sequence ID" value="TQN65368.1"/>
    <property type="molecule type" value="Genomic_DNA"/>
</dbReference>
<name>A0A5Q4BEN2_9PEZI</name>